<dbReference type="AlphaFoldDB" id="A0A8X6TTB2"/>
<dbReference type="EMBL" id="BMAW01015531">
    <property type="protein sequence ID" value="GFT44349.1"/>
    <property type="molecule type" value="Genomic_DNA"/>
</dbReference>
<accession>A0A8X6TTB2</accession>
<evidence type="ECO:0000313" key="2">
    <source>
        <dbReference type="Proteomes" id="UP000887013"/>
    </source>
</evidence>
<evidence type="ECO:0000313" key="1">
    <source>
        <dbReference type="EMBL" id="GFT44349.1"/>
    </source>
</evidence>
<protein>
    <submittedName>
        <fullName evidence="1">Uncharacterized protein</fullName>
    </submittedName>
</protein>
<gene>
    <name evidence="1" type="ORF">NPIL_533041</name>
</gene>
<comment type="caution">
    <text evidence="1">The sequence shown here is derived from an EMBL/GenBank/DDBJ whole genome shotgun (WGS) entry which is preliminary data.</text>
</comment>
<organism evidence="1 2">
    <name type="scientific">Nephila pilipes</name>
    <name type="common">Giant wood spider</name>
    <name type="synonym">Nephila maculata</name>
    <dbReference type="NCBI Taxonomy" id="299642"/>
    <lineage>
        <taxon>Eukaryota</taxon>
        <taxon>Metazoa</taxon>
        <taxon>Ecdysozoa</taxon>
        <taxon>Arthropoda</taxon>
        <taxon>Chelicerata</taxon>
        <taxon>Arachnida</taxon>
        <taxon>Araneae</taxon>
        <taxon>Araneomorphae</taxon>
        <taxon>Entelegynae</taxon>
        <taxon>Araneoidea</taxon>
        <taxon>Nephilidae</taxon>
        <taxon>Nephila</taxon>
    </lineage>
</organism>
<name>A0A8X6TTB2_NEPPI</name>
<reference evidence="1" key="1">
    <citation type="submission" date="2020-08" db="EMBL/GenBank/DDBJ databases">
        <title>Multicomponent nature underlies the extraordinary mechanical properties of spider dragline silk.</title>
        <authorList>
            <person name="Kono N."/>
            <person name="Nakamura H."/>
            <person name="Mori M."/>
            <person name="Yoshida Y."/>
            <person name="Ohtoshi R."/>
            <person name="Malay A.D."/>
            <person name="Moran D.A.P."/>
            <person name="Tomita M."/>
            <person name="Numata K."/>
            <person name="Arakawa K."/>
        </authorList>
    </citation>
    <scope>NUCLEOTIDE SEQUENCE</scope>
</reference>
<proteinExistence type="predicted"/>
<dbReference type="Proteomes" id="UP000887013">
    <property type="component" value="Unassembled WGS sequence"/>
</dbReference>
<keyword evidence="2" id="KW-1185">Reference proteome</keyword>
<sequence length="68" mass="7770">MSAGQRSRMATENGMLFLFCGKGTKKILKNPHICYKRRSRILPILQNRATTFETVCVVLGNKVVMIWL</sequence>